<dbReference type="InterPro" id="IPR009079">
    <property type="entry name" value="4_helix_cytokine-like_core"/>
</dbReference>
<evidence type="ECO:0000313" key="12">
    <source>
        <dbReference type="Proteomes" id="UP000297703"/>
    </source>
</evidence>
<dbReference type="Gene3D" id="1.20.1250.10">
    <property type="match status" value="2"/>
</dbReference>
<dbReference type="GO" id="GO:0005126">
    <property type="term" value="F:cytokine receptor binding"/>
    <property type="evidence" value="ECO:0007669"/>
    <property type="project" value="InterPro"/>
</dbReference>
<keyword evidence="6 10" id="KW-0732">Signal</keyword>
<evidence type="ECO:0000256" key="7">
    <source>
        <dbReference type="ARBA" id="ARBA00023118"/>
    </source>
</evidence>
<keyword evidence="4 9" id="KW-0202">Cytokine</keyword>
<evidence type="ECO:0000256" key="10">
    <source>
        <dbReference type="SAM" id="SignalP"/>
    </source>
</evidence>
<evidence type="ECO:0000256" key="2">
    <source>
        <dbReference type="ARBA" id="ARBA00004613"/>
    </source>
</evidence>
<comment type="caution">
    <text evidence="11">The sequence shown here is derived from an EMBL/GenBank/DDBJ whole genome shotgun (WGS) entry which is preliminary data.</text>
</comment>
<name>A0A4D9EY15_9SAUR</name>
<gene>
    <name evidence="11" type="ORF">DR999_PMT00826</name>
</gene>
<dbReference type="SUPFAM" id="SSF47266">
    <property type="entry name" value="4-helical cytokines"/>
    <property type="match status" value="2"/>
</dbReference>
<organism evidence="11 12">
    <name type="scientific">Platysternon megacephalum</name>
    <name type="common">big-headed turtle</name>
    <dbReference type="NCBI Taxonomy" id="55544"/>
    <lineage>
        <taxon>Eukaryota</taxon>
        <taxon>Metazoa</taxon>
        <taxon>Chordata</taxon>
        <taxon>Craniata</taxon>
        <taxon>Vertebrata</taxon>
        <taxon>Euteleostomi</taxon>
        <taxon>Archelosauria</taxon>
        <taxon>Testudinata</taxon>
        <taxon>Testudines</taxon>
        <taxon>Cryptodira</taxon>
        <taxon>Durocryptodira</taxon>
        <taxon>Testudinoidea</taxon>
        <taxon>Platysternidae</taxon>
        <taxon>Platysternon</taxon>
    </lineage>
</organism>
<comment type="similarity">
    <text evidence="3 9">Belongs to the alpha/beta interferon family.</text>
</comment>
<dbReference type="GO" id="GO:0051607">
    <property type="term" value="P:defense response to virus"/>
    <property type="evidence" value="ECO:0007669"/>
    <property type="project" value="UniProtKB-KW"/>
</dbReference>
<feature type="signal peptide" evidence="10">
    <location>
        <begin position="1"/>
        <end position="21"/>
    </location>
</feature>
<dbReference type="GO" id="GO:0005125">
    <property type="term" value="F:cytokine activity"/>
    <property type="evidence" value="ECO:0007669"/>
    <property type="project" value="UniProtKB-KW"/>
</dbReference>
<evidence type="ECO:0000256" key="1">
    <source>
        <dbReference type="ARBA" id="ARBA00002718"/>
    </source>
</evidence>
<reference evidence="11 12" key="1">
    <citation type="submission" date="2019-04" db="EMBL/GenBank/DDBJ databases">
        <title>Draft genome of the big-headed turtle Platysternon megacephalum.</title>
        <authorList>
            <person name="Gong S."/>
        </authorList>
    </citation>
    <scope>NUCLEOTIDE SEQUENCE [LARGE SCALE GENOMIC DNA]</scope>
    <source>
        <strain evidence="11">DO16091913</strain>
        <tissue evidence="11">Muscle</tissue>
    </source>
</reference>
<proteinExistence type="inferred from homology"/>
<dbReference type="InterPro" id="IPR000471">
    <property type="entry name" value="Interferon_alpha/beta/delta"/>
</dbReference>
<dbReference type="PRINTS" id="PR00266">
    <property type="entry name" value="INTERFERONAB"/>
</dbReference>
<keyword evidence="12" id="KW-1185">Reference proteome</keyword>
<evidence type="ECO:0000256" key="9">
    <source>
        <dbReference type="RuleBase" id="RU000436"/>
    </source>
</evidence>
<feature type="chain" id="PRO_5020021540" evidence="10">
    <location>
        <begin position="22"/>
        <end position="384"/>
    </location>
</feature>
<keyword evidence="8" id="KW-1015">Disulfide bond</keyword>
<dbReference type="Proteomes" id="UP000297703">
    <property type="component" value="Unassembled WGS sequence"/>
</dbReference>
<evidence type="ECO:0000313" key="11">
    <source>
        <dbReference type="EMBL" id="TFK15529.1"/>
    </source>
</evidence>
<keyword evidence="5" id="KW-0964">Secreted</keyword>
<dbReference type="PROSITE" id="PS00252">
    <property type="entry name" value="INTERFERON_A_B_D"/>
    <property type="match status" value="1"/>
</dbReference>
<evidence type="ECO:0000256" key="6">
    <source>
        <dbReference type="ARBA" id="ARBA00022729"/>
    </source>
</evidence>
<comment type="subcellular location">
    <subcellularLocation>
        <location evidence="2">Secreted</location>
    </subcellularLocation>
</comment>
<dbReference type="GO" id="GO:0005615">
    <property type="term" value="C:extracellular space"/>
    <property type="evidence" value="ECO:0007669"/>
    <property type="project" value="UniProtKB-KW"/>
</dbReference>
<evidence type="ECO:0000256" key="5">
    <source>
        <dbReference type="ARBA" id="ARBA00022525"/>
    </source>
</evidence>
<dbReference type="PANTHER" id="PTHR11691">
    <property type="entry name" value="TYPE I INTERFERON"/>
    <property type="match status" value="1"/>
</dbReference>
<dbReference type="SMART" id="SM00076">
    <property type="entry name" value="IFabd"/>
    <property type="match status" value="2"/>
</dbReference>
<dbReference type="PANTHER" id="PTHR11691:SF73">
    <property type="entry name" value="INTERFERON BETA"/>
    <property type="match status" value="1"/>
</dbReference>
<dbReference type="EMBL" id="QXTE01000004">
    <property type="protein sequence ID" value="TFK15529.1"/>
    <property type="molecule type" value="Genomic_DNA"/>
</dbReference>
<evidence type="ECO:0000256" key="4">
    <source>
        <dbReference type="ARBA" id="ARBA00022514"/>
    </source>
</evidence>
<protein>
    <submittedName>
        <fullName evidence="11">Iron-sulfur cluster assembly 1-like protein, mitochondrial</fullName>
    </submittedName>
</protein>
<dbReference type="Pfam" id="PF00143">
    <property type="entry name" value="Interferon"/>
    <property type="match status" value="2"/>
</dbReference>
<dbReference type="OrthoDB" id="8922121at2759"/>
<keyword evidence="7 9" id="KW-0051">Antiviral defense</keyword>
<evidence type="ECO:0000256" key="3">
    <source>
        <dbReference type="ARBA" id="ARBA00011033"/>
    </source>
</evidence>
<sequence length="384" mass="45751">MITMCLLHICLVMLFSIEISSLDCTMLHFQQNKVNMESLELLSKMGGQFPLQCLNENRNFRLPQKALRPKEFQEKNVKMVIQEILQQIFNIFSKNLTQAAWDRSSVETLQNGLHQQTERLETCLHSEMENETPYLGNKNLLFPMLKLKKYFQRIRDFLKEKQYSLCAWETIRLEMGRCLLFLDQLIQRLKSREVYDIIIIMTTFCLLQISLVLLCTTKISTLDCNILPLLHNKVIQGNLHLLNKMGQQFPEQCQNEKIHFKFPEQFLKLRQKENAKVEIQEILQLIFYIFTKNLTLAAWDGRALERFQNGVNQQIEHLEACLTEKKQPYSRSEEIIRLKLKKYFQKIDNFLKDKQYSLCSWEIIRLEMRRCLQFINKVIGRLRN</sequence>
<evidence type="ECO:0000256" key="8">
    <source>
        <dbReference type="ARBA" id="ARBA00023157"/>
    </source>
</evidence>
<accession>A0A4D9EY15</accession>
<dbReference type="AlphaFoldDB" id="A0A4D9EY15"/>
<reference evidence="11 12" key="2">
    <citation type="submission" date="2019-04" db="EMBL/GenBank/DDBJ databases">
        <title>The genome sequence of big-headed turtle.</title>
        <authorList>
            <person name="Gong S."/>
        </authorList>
    </citation>
    <scope>NUCLEOTIDE SEQUENCE [LARGE SCALE GENOMIC DNA]</scope>
    <source>
        <strain evidence="11">DO16091913</strain>
        <tissue evidence="11">Muscle</tissue>
    </source>
</reference>
<dbReference type="GO" id="GO:0006955">
    <property type="term" value="P:immune response"/>
    <property type="evidence" value="ECO:0007669"/>
    <property type="project" value="UniProtKB-ARBA"/>
</dbReference>
<comment type="function">
    <text evidence="1">Has antiviral activities.</text>
</comment>
<dbReference type="STRING" id="55544.A0A4D9EY15"/>